<dbReference type="Proteomes" id="UP000281498">
    <property type="component" value="Unassembled WGS sequence"/>
</dbReference>
<evidence type="ECO:0000256" key="1">
    <source>
        <dbReference type="ARBA" id="ARBA00004651"/>
    </source>
</evidence>
<feature type="transmembrane region" description="Helical" evidence="7">
    <location>
        <begin position="12"/>
        <end position="30"/>
    </location>
</feature>
<dbReference type="GO" id="GO:0005886">
    <property type="term" value="C:plasma membrane"/>
    <property type="evidence" value="ECO:0007669"/>
    <property type="project" value="UniProtKB-SubCell"/>
</dbReference>
<evidence type="ECO:0000313" key="9">
    <source>
        <dbReference type="EMBL" id="RKL68639.1"/>
    </source>
</evidence>
<keyword evidence="3" id="KW-1003">Cell membrane</keyword>
<dbReference type="AlphaFoldDB" id="A0A3A9K8W2"/>
<evidence type="ECO:0000256" key="3">
    <source>
        <dbReference type="ARBA" id="ARBA00022475"/>
    </source>
</evidence>
<feature type="transmembrane region" description="Helical" evidence="7">
    <location>
        <begin position="36"/>
        <end position="55"/>
    </location>
</feature>
<dbReference type="Pfam" id="PF04039">
    <property type="entry name" value="MnhB"/>
    <property type="match status" value="1"/>
</dbReference>
<dbReference type="EMBL" id="PDOE01000001">
    <property type="protein sequence ID" value="RKL68639.1"/>
    <property type="molecule type" value="Genomic_DNA"/>
</dbReference>
<evidence type="ECO:0000256" key="4">
    <source>
        <dbReference type="ARBA" id="ARBA00022692"/>
    </source>
</evidence>
<evidence type="ECO:0000256" key="6">
    <source>
        <dbReference type="ARBA" id="ARBA00023136"/>
    </source>
</evidence>
<evidence type="ECO:0000259" key="8">
    <source>
        <dbReference type="Pfam" id="PF04039"/>
    </source>
</evidence>
<name>A0A3A9K8W2_9BACI</name>
<dbReference type="PANTHER" id="PTHR33932">
    <property type="entry name" value="NA(+)/H(+) ANTIPORTER SUBUNIT B"/>
    <property type="match status" value="1"/>
</dbReference>
<feature type="domain" description="Na+/H+ antiporter MnhB subunit-related protein" evidence="8">
    <location>
        <begin position="7"/>
        <end position="130"/>
    </location>
</feature>
<accession>A0A3A9K8W2</accession>
<protein>
    <submittedName>
        <fullName evidence="9">Na(+)/H(+) antiporter subunit B</fullName>
    </submittedName>
</protein>
<feature type="transmembrane region" description="Helical" evidence="7">
    <location>
        <begin position="119"/>
        <end position="137"/>
    </location>
</feature>
<dbReference type="InterPro" id="IPR050622">
    <property type="entry name" value="CPA3_antiporter_subunitB"/>
</dbReference>
<dbReference type="RefSeq" id="WP_110936721.1">
    <property type="nucleotide sequence ID" value="NZ_KZ614146.1"/>
</dbReference>
<proteinExistence type="inferred from homology"/>
<comment type="subcellular location">
    <subcellularLocation>
        <location evidence="1">Cell membrane</location>
        <topology evidence="1">Multi-pass membrane protein</topology>
    </subcellularLocation>
</comment>
<feature type="transmembrane region" description="Helical" evidence="7">
    <location>
        <begin position="67"/>
        <end position="89"/>
    </location>
</feature>
<evidence type="ECO:0000256" key="5">
    <source>
        <dbReference type="ARBA" id="ARBA00022989"/>
    </source>
</evidence>
<evidence type="ECO:0000256" key="2">
    <source>
        <dbReference type="ARBA" id="ARBA00009425"/>
    </source>
</evidence>
<dbReference type="InterPro" id="IPR007182">
    <property type="entry name" value="MnhB"/>
</dbReference>
<evidence type="ECO:0000256" key="7">
    <source>
        <dbReference type="SAM" id="Phobius"/>
    </source>
</evidence>
<gene>
    <name evidence="9" type="ORF">CR203_00880</name>
</gene>
<evidence type="ECO:0000313" key="10">
    <source>
        <dbReference type="Proteomes" id="UP000281498"/>
    </source>
</evidence>
<sequence length="141" mass="15555">MKTNYLMLHTITRIVTFIILSFSIYLFFAGHNSPGGGFIGGLMMASGLILLYLSFDLKTIKRVLPFDYSTLIATGLLIALLTGFNGLLFGDPFLTQYFDYFELPILGEVELTTALPFDLGVFIVVVAITLLIILTIAEDDS</sequence>
<comment type="similarity">
    <text evidence="2">Belongs to the CPA3 antiporters (TC 2.A.63) subunit B family.</text>
</comment>
<comment type="caution">
    <text evidence="9">The sequence shown here is derived from an EMBL/GenBank/DDBJ whole genome shotgun (WGS) entry which is preliminary data.</text>
</comment>
<dbReference type="OrthoDB" id="9798859at2"/>
<keyword evidence="6 7" id="KW-0472">Membrane</keyword>
<keyword evidence="4 7" id="KW-0812">Transmembrane</keyword>
<keyword evidence="10" id="KW-1185">Reference proteome</keyword>
<organism evidence="9 10">
    <name type="scientific">Salipaludibacillus neizhouensis</name>
    <dbReference type="NCBI Taxonomy" id="885475"/>
    <lineage>
        <taxon>Bacteria</taxon>
        <taxon>Bacillati</taxon>
        <taxon>Bacillota</taxon>
        <taxon>Bacilli</taxon>
        <taxon>Bacillales</taxon>
        <taxon>Bacillaceae</taxon>
    </lineage>
</organism>
<dbReference type="NCBIfam" id="NF009223">
    <property type="entry name" value="PRK12573.1"/>
    <property type="match status" value="1"/>
</dbReference>
<dbReference type="PANTHER" id="PTHR33932:SF4">
    <property type="entry name" value="NA(+)_H(+) ANTIPORTER SUBUNIT B"/>
    <property type="match status" value="1"/>
</dbReference>
<reference evidence="9 10" key="1">
    <citation type="submission" date="2017-10" db="EMBL/GenBank/DDBJ databases">
        <title>Bacillus sp. nov., a halophilic bacterium isolated from a Keqin Lake.</title>
        <authorList>
            <person name="Wang H."/>
        </authorList>
    </citation>
    <scope>NUCLEOTIDE SEQUENCE [LARGE SCALE GENOMIC DNA]</scope>
    <source>
        <strain evidence="9 10">KCTC 13187</strain>
    </source>
</reference>
<keyword evidence="5 7" id="KW-1133">Transmembrane helix</keyword>